<comment type="caution">
    <text evidence="2">The sequence shown here is derived from an EMBL/GenBank/DDBJ whole genome shotgun (WGS) entry which is preliminary data.</text>
</comment>
<feature type="region of interest" description="Disordered" evidence="1">
    <location>
        <begin position="161"/>
        <end position="195"/>
    </location>
</feature>
<accession>A0A843WNB8</accession>
<feature type="region of interest" description="Disordered" evidence="1">
    <location>
        <begin position="1"/>
        <end position="30"/>
    </location>
</feature>
<name>A0A843WNB8_COLES</name>
<gene>
    <name evidence="2" type="ORF">Taro_040935</name>
</gene>
<organism evidence="2 3">
    <name type="scientific">Colocasia esculenta</name>
    <name type="common">Wild taro</name>
    <name type="synonym">Arum esculentum</name>
    <dbReference type="NCBI Taxonomy" id="4460"/>
    <lineage>
        <taxon>Eukaryota</taxon>
        <taxon>Viridiplantae</taxon>
        <taxon>Streptophyta</taxon>
        <taxon>Embryophyta</taxon>
        <taxon>Tracheophyta</taxon>
        <taxon>Spermatophyta</taxon>
        <taxon>Magnoliopsida</taxon>
        <taxon>Liliopsida</taxon>
        <taxon>Araceae</taxon>
        <taxon>Aroideae</taxon>
        <taxon>Colocasieae</taxon>
        <taxon>Colocasia</taxon>
    </lineage>
</organism>
<dbReference type="EMBL" id="NMUH01004026">
    <property type="protein sequence ID" value="MQM08078.1"/>
    <property type="molecule type" value="Genomic_DNA"/>
</dbReference>
<keyword evidence="3" id="KW-1185">Reference proteome</keyword>
<dbReference type="AlphaFoldDB" id="A0A843WNB8"/>
<sequence length="195" mass="22024">MEPRDPIQVPGPQAAEEEAQRRAAPARGNWDRRQFLGERRRHWIGRTIPGVGEQEDTKMISVREVAGSGRGKRSEQLEESSTEVSIARTCCRIHQRRGSSYLETTETAGVERKKRKGTTEFDFKHVNLAKQTKPNANCYLPMVVVVRQRRRRMRLGRTATGWRAGEQARTAAQHGGHPLSRSTALSGSGEEEEKH</sequence>
<evidence type="ECO:0000313" key="2">
    <source>
        <dbReference type="EMBL" id="MQM08078.1"/>
    </source>
</evidence>
<protein>
    <submittedName>
        <fullName evidence="2">Uncharacterized protein</fullName>
    </submittedName>
</protein>
<evidence type="ECO:0000256" key="1">
    <source>
        <dbReference type="SAM" id="MobiDB-lite"/>
    </source>
</evidence>
<proteinExistence type="predicted"/>
<dbReference type="Proteomes" id="UP000652761">
    <property type="component" value="Unassembled WGS sequence"/>
</dbReference>
<evidence type="ECO:0000313" key="3">
    <source>
        <dbReference type="Proteomes" id="UP000652761"/>
    </source>
</evidence>
<reference evidence="2" key="1">
    <citation type="submission" date="2017-07" db="EMBL/GenBank/DDBJ databases">
        <title>Taro Niue Genome Assembly and Annotation.</title>
        <authorList>
            <person name="Atibalentja N."/>
            <person name="Keating K."/>
            <person name="Fields C.J."/>
        </authorList>
    </citation>
    <scope>NUCLEOTIDE SEQUENCE</scope>
    <source>
        <strain evidence="2">Niue_2</strain>
        <tissue evidence="2">Leaf</tissue>
    </source>
</reference>